<dbReference type="PANTHER" id="PTHR34193:SF10">
    <property type="entry name" value="DUF1645 FAMILY PROTEIN"/>
    <property type="match status" value="1"/>
</dbReference>
<dbReference type="PANTHER" id="PTHR34193">
    <property type="entry name" value="OS11G0199801 PROTEIN"/>
    <property type="match status" value="1"/>
</dbReference>
<evidence type="ECO:0000313" key="1">
    <source>
        <dbReference type="EMBL" id="PKI79424.1"/>
    </source>
</evidence>
<comment type="caution">
    <text evidence="1">The sequence shown here is derived from an EMBL/GenBank/DDBJ whole genome shotgun (WGS) entry which is preliminary data.</text>
</comment>
<sequence>MSLGDGEFCFWTEPGLRRHVRNLNLGLHGSIDPCKAVDDDCSSSPLLPRDHHYSSPSPSSRSQAIEQGRRELMEMVRAMPESSFELSLKDIVDEQQSWKESQKEDDSVSGEVGKEKQKEKSSKKRKKTSAAGRRTDRRQVSRTSSMESGTFMIKIFFPAFLTSKKAPSKGRNPSKSKISPKTSTEGPENRGDQESWGKKSSAAAEQRNHKNPNGSKSSSSSNRSSSCRESLPSCWPFEMMKGKLRRQRTCNF</sequence>
<dbReference type="Proteomes" id="UP000233551">
    <property type="component" value="Unassembled WGS sequence"/>
</dbReference>
<reference evidence="1 2" key="1">
    <citation type="submission" date="2017-11" db="EMBL/GenBank/DDBJ databases">
        <title>De-novo sequencing of pomegranate (Punica granatum L.) genome.</title>
        <authorList>
            <person name="Akparov Z."/>
            <person name="Amiraslanov A."/>
            <person name="Hajiyeva S."/>
            <person name="Abbasov M."/>
            <person name="Kaur K."/>
            <person name="Hamwieh A."/>
            <person name="Solovyev V."/>
            <person name="Salamov A."/>
            <person name="Braich B."/>
            <person name="Kosarev P."/>
            <person name="Mahmoud A."/>
            <person name="Hajiyev E."/>
            <person name="Babayeva S."/>
            <person name="Izzatullayeva V."/>
            <person name="Mammadov A."/>
            <person name="Mammadov A."/>
            <person name="Sharifova S."/>
            <person name="Ojaghi J."/>
            <person name="Eynullazada K."/>
            <person name="Bayramov B."/>
            <person name="Abdulazimova A."/>
            <person name="Shahmuradov I."/>
        </authorList>
    </citation>
    <scope>NUCLEOTIDE SEQUENCE [LARGE SCALE GENOMIC DNA]</scope>
    <source>
        <strain evidence="2">cv. AG2017</strain>
        <tissue evidence="1">Leaf</tissue>
    </source>
</reference>
<dbReference type="STRING" id="22663.A0A2I0LFG7"/>
<dbReference type="EMBL" id="PGOL01000005">
    <property type="protein sequence ID" value="PKI79424.1"/>
    <property type="molecule type" value="Genomic_DNA"/>
</dbReference>
<accession>A0A2I0LFG7</accession>
<gene>
    <name evidence="1" type="ORF">CRG98_000171</name>
</gene>
<dbReference type="AlphaFoldDB" id="A0A2I0LFG7"/>
<protein>
    <submittedName>
        <fullName evidence="1">Uncharacterized protein</fullName>
    </submittedName>
</protein>
<dbReference type="OrthoDB" id="776574at2759"/>
<organism evidence="1 2">
    <name type="scientific">Punica granatum</name>
    <name type="common">Pomegranate</name>
    <dbReference type="NCBI Taxonomy" id="22663"/>
    <lineage>
        <taxon>Eukaryota</taxon>
        <taxon>Viridiplantae</taxon>
        <taxon>Streptophyta</taxon>
        <taxon>Embryophyta</taxon>
        <taxon>Tracheophyta</taxon>
        <taxon>Spermatophyta</taxon>
        <taxon>Magnoliopsida</taxon>
        <taxon>eudicotyledons</taxon>
        <taxon>Gunneridae</taxon>
        <taxon>Pentapetalae</taxon>
        <taxon>rosids</taxon>
        <taxon>malvids</taxon>
        <taxon>Myrtales</taxon>
        <taxon>Lythraceae</taxon>
        <taxon>Punica</taxon>
    </lineage>
</organism>
<dbReference type="GeneID" id="116200276"/>
<name>A0A2I0LFG7_PUNGR</name>
<keyword evidence="2" id="KW-1185">Reference proteome</keyword>
<evidence type="ECO:0000313" key="2">
    <source>
        <dbReference type="Proteomes" id="UP000233551"/>
    </source>
</evidence>
<proteinExistence type="predicted"/>